<evidence type="ECO:0000313" key="3">
    <source>
        <dbReference type="EMBL" id="MBK5175101.1"/>
    </source>
</evidence>
<dbReference type="Proteomes" id="UP000807542">
    <property type="component" value="Unassembled WGS sequence"/>
</dbReference>
<evidence type="ECO:0000313" key="5">
    <source>
        <dbReference type="Proteomes" id="UP001296969"/>
    </source>
</evidence>
<evidence type="ECO:0000259" key="1">
    <source>
        <dbReference type="Pfam" id="PF09937"/>
    </source>
</evidence>
<dbReference type="EMBL" id="JADRCQ010000001">
    <property type="protein sequence ID" value="MBK5071792.1"/>
    <property type="molecule type" value="Genomic_DNA"/>
</dbReference>
<dbReference type="Pfam" id="PF09937">
    <property type="entry name" value="DUF2169"/>
    <property type="match status" value="1"/>
</dbReference>
<accession>A0A9D7FVZ3</accession>
<dbReference type="RefSeq" id="WP_228397084.1">
    <property type="nucleotide sequence ID" value="NZ_JADRCP010000001.1"/>
</dbReference>
<sequence>MEIFNAAKHTVADVITSLDKEGREHLVIIIKATYRFPLKDGGVVRPIVPPQPLVVSDIYTAEAGESAVLYEADYVRYKAKCDVLFDAQAHIPEGKEDYRVCIKAKVGEMDKDIKVTGDRFWRRRGAGWSASKPTTFTSIPLNYEYAFGGVRRIDKNGDEAIDCFKTNLVGTGYSNLKNDDLDGYRLPNLEALSQTLQKPNQRIEPLALSVRPRNHPKRQPYAGTYDEKWRKEIFPFLPADFDEFYFQSAPPDQQIDFPLGGEAVVLMNMHPEKEYIEFHLPRMDNIPVRILKTNYQAIELMPHADTLYFEPDAERFSVVWRASVPIQKRIQEFHTVAIGPVGKVWWHNRTLGSDSCFTCRNSAEGEK</sequence>
<dbReference type="AlphaFoldDB" id="A0A9D7FVZ3"/>
<organism evidence="3 4">
    <name type="scientific">Limnobaculum xujianqingii</name>
    <dbReference type="NCBI Taxonomy" id="2738837"/>
    <lineage>
        <taxon>Bacteria</taxon>
        <taxon>Pseudomonadati</taxon>
        <taxon>Pseudomonadota</taxon>
        <taxon>Gammaproteobacteria</taxon>
        <taxon>Enterobacterales</taxon>
        <taxon>Budviciaceae</taxon>
        <taxon>Limnobaculum</taxon>
    </lineage>
</organism>
<gene>
    <name evidence="3" type="ORF">I2492_02015</name>
    <name evidence="2" type="ORF">I2493_02015</name>
</gene>
<dbReference type="Proteomes" id="UP001296969">
    <property type="component" value="Unassembled WGS sequence"/>
</dbReference>
<evidence type="ECO:0000313" key="2">
    <source>
        <dbReference type="EMBL" id="MBK5071792.1"/>
    </source>
</evidence>
<evidence type="ECO:0000313" key="4">
    <source>
        <dbReference type="Proteomes" id="UP000807542"/>
    </source>
</evidence>
<comment type="caution">
    <text evidence="3">The sequence shown here is derived from an EMBL/GenBank/DDBJ whole genome shotgun (WGS) entry which is preliminary data.</text>
</comment>
<reference evidence="3 5" key="1">
    <citation type="submission" date="2020-11" db="EMBL/GenBank/DDBJ databases">
        <title>Insectihabitans protaetiae gen. nov. sp. nov. and Insectihabitans allomyrinae sp. nov., isolated from larvae of Protaetia brevitarsis seulensis and Allomyrina dichotoma, respectively.</title>
        <authorList>
            <person name="Lee S.D."/>
            <person name="Byeon Y.-S."/>
            <person name="Kim S.-M."/>
            <person name="Yang H.L."/>
            <person name="Kim I.S."/>
        </authorList>
    </citation>
    <scope>NUCLEOTIDE SEQUENCE</scope>
    <source>
        <strain evidence="3">CWB-B4</strain>
        <strain evidence="2 5">CWB-B43</strain>
    </source>
</reference>
<name>A0A9D7FVZ3_9GAMM</name>
<feature type="domain" description="DUF2169" evidence="1">
    <location>
        <begin position="21"/>
        <end position="321"/>
    </location>
</feature>
<dbReference type="EMBL" id="JADRCP010000001">
    <property type="protein sequence ID" value="MBK5175101.1"/>
    <property type="molecule type" value="Genomic_DNA"/>
</dbReference>
<protein>
    <submittedName>
        <fullName evidence="3">DUF2169 domain-containing protein</fullName>
    </submittedName>
</protein>
<keyword evidence="5" id="KW-1185">Reference proteome</keyword>
<dbReference type="InterPro" id="IPR018683">
    <property type="entry name" value="DUF2169"/>
</dbReference>
<proteinExistence type="predicted"/>